<dbReference type="CDD" id="cd18793">
    <property type="entry name" value="SF2_C_SNF"/>
    <property type="match status" value="1"/>
</dbReference>
<dbReference type="Gene3D" id="3.30.40.10">
    <property type="entry name" value="Zinc/RING finger domain, C3HC4 (zinc finger)"/>
    <property type="match status" value="2"/>
</dbReference>
<evidence type="ECO:0000259" key="6">
    <source>
        <dbReference type="PROSITE" id="PS50089"/>
    </source>
</evidence>
<dbReference type="SMART" id="SM00490">
    <property type="entry name" value="HELICc"/>
    <property type="match status" value="1"/>
</dbReference>
<dbReference type="Pfam" id="PF21324">
    <property type="entry name" value="SHPRH_helical-2nd"/>
    <property type="match status" value="1"/>
</dbReference>
<sequence>MGRRKNAPRRSEGDIWSAHNYIPIVKKHRTLRKHAPPHKLKVVGPTEECKHLLLGKVMVGTSNNTVPTTFQVCRILFKTRCEENEANDQDTIVLEYDENTLVVMKSLIEMEVLKDVVTSKVLSLSFCIEDDKAFAYVFLRKLPLASVHHKALKSLKTVFKWIFNIETDISKDIKGDLHGSSEISTLYNKLVQLRSEKYEFWQQTKSDSEIHPFLKVSLRPYQVEAVRWMLHRENIDFSKLHSGKIHPLYTAVTLPSGLQVYFVPFSGYVSNTYPQIEPCIRGGILADEMGLGKTVEVLACILLHPKDEHVFLQDNGEMKPIIISAKRKKMNSDREEETYTQAEGPQTTKKIKEIQRNIMKVNPKKTATKIALETWYALELGFGKNYGLPKEPPIQCVCGSIFDEGIVKCESCGKKQHKLCLGYNKKLGEYFCSQCWMSQPLIEIGATLIVTPLSLRKQWISEIRRHIGGGIKVLRYDGCNSMVIYPTDLKNYDIVVTTYNVLQSELRLTEQSNIVNLRRERKYSPLGCPLTRVKWWRICLDEAQTVDAPKKMVSEMARKICAEYRWAVTGTPINKNISDLHGLVDYLQITPYDDLETWKNILYVPYMSGDEKPMLDFLSDVLWRSSKADVYDQINIPKQTFKQHFLEFSAVEKFFYKREHELSCNDFLRKVRNRDPSLLLERIEKTTLNSILAPLLSLRHACTHPNTSRGRYLATKKQLTSMQDLLEALIQKNISDSEECLRLIISSLNGLAGIHLLQGKHREAIGYYRDVLQLRATFSDGRAGTKLPVDKLQLVHTMHNLAEVLEQHPPKQPTLRDELLRKDCIEVEHKYMEKFINEASEAYRTCKDYVSKIEDLENKLILKYGQWYSDGLDWILINDHFNEFLTKIQVACNNANIKLNLTSTSERNIMRTIYEWNEGIVSCRNKLLESLNRLYDVSEEDRIRVLAKGSLVNSAMNCHLRPQNKQQKVKKCPVCLANIRLKQYEGKLFNMEKRKKNFEDMSLMGSWKPSMEELICKTLCSILKIKHSSPELYKDGETHMNVLETMKKEFKEVRHFWTLLDQQICAEDELDICKLRLQLKEVEDSDEGIHSKNETHARILKSLTYTMENKNENMHLLTVHELDYQNSYLNKELEINKVLLERLLGTQNYLETLRKQQYEGQNPDPCPICKNVLENHWSILLCGHSFCLECIQVLLENTQKDHIQCSICRNKQKYQDISYIKAGHTVMDGDCLNIKGNYSTKIEAVIKLLMELKEENPVPKVLLFSSWHSVLKNIKEALDKNEITSELISASSHFEMKIENFKDPKNNIMALLLPISSGSKGLNLIEATHVVLIEPPLNPSDELQAIGRVHRIGQTKPTFVHKLIIKNTIEDSIYQATTSNAQNWERAKVTLQHLIDLFKNINVPEGMSSHSQEDTLNTTEAGSTISEDFAQADSPFSNHTEITNSIMLDEDIYLSQEPHMTADSDIHISTV</sequence>
<evidence type="ECO:0000256" key="4">
    <source>
        <dbReference type="ARBA" id="ARBA00022833"/>
    </source>
</evidence>
<evidence type="ECO:0000313" key="9">
    <source>
        <dbReference type="Proteomes" id="UP001152888"/>
    </source>
</evidence>
<dbReference type="Gene3D" id="3.40.50.300">
    <property type="entry name" value="P-loop containing nucleotide triphosphate hydrolases"/>
    <property type="match status" value="1"/>
</dbReference>
<organism evidence="8 9">
    <name type="scientific">Acanthoscelides obtectus</name>
    <name type="common">Bean weevil</name>
    <name type="synonym">Bruchus obtectus</name>
    <dbReference type="NCBI Taxonomy" id="200917"/>
    <lineage>
        <taxon>Eukaryota</taxon>
        <taxon>Metazoa</taxon>
        <taxon>Ecdysozoa</taxon>
        <taxon>Arthropoda</taxon>
        <taxon>Hexapoda</taxon>
        <taxon>Insecta</taxon>
        <taxon>Pterygota</taxon>
        <taxon>Neoptera</taxon>
        <taxon>Endopterygota</taxon>
        <taxon>Coleoptera</taxon>
        <taxon>Polyphaga</taxon>
        <taxon>Cucujiformia</taxon>
        <taxon>Chrysomeloidea</taxon>
        <taxon>Chrysomelidae</taxon>
        <taxon>Bruchinae</taxon>
        <taxon>Bruchini</taxon>
        <taxon>Acanthoscelides</taxon>
    </lineage>
</organism>
<reference evidence="8" key="1">
    <citation type="submission" date="2022-03" db="EMBL/GenBank/DDBJ databases">
        <authorList>
            <person name="Sayadi A."/>
        </authorList>
    </citation>
    <scope>NUCLEOTIDE SEQUENCE</scope>
</reference>
<keyword evidence="9" id="KW-1185">Reference proteome</keyword>
<comment type="caution">
    <text evidence="8">The sequence shown here is derived from an EMBL/GenBank/DDBJ whole genome shotgun (WGS) entry which is preliminary data.</text>
</comment>
<dbReference type="GO" id="GO:0005524">
    <property type="term" value="F:ATP binding"/>
    <property type="evidence" value="ECO:0007669"/>
    <property type="project" value="InterPro"/>
</dbReference>
<dbReference type="InterPro" id="IPR001841">
    <property type="entry name" value="Znf_RING"/>
</dbReference>
<dbReference type="InterPro" id="IPR011011">
    <property type="entry name" value="Znf_FYVE_PHD"/>
</dbReference>
<dbReference type="InterPro" id="IPR027417">
    <property type="entry name" value="P-loop_NTPase"/>
</dbReference>
<name>A0A9P0L0D7_ACAOB</name>
<evidence type="ECO:0000313" key="8">
    <source>
        <dbReference type="EMBL" id="CAH1988082.1"/>
    </source>
</evidence>
<dbReference type="GO" id="GO:0005634">
    <property type="term" value="C:nucleus"/>
    <property type="evidence" value="ECO:0007669"/>
    <property type="project" value="TreeGrafter"/>
</dbReference>
<protein>
    <recommendedName>
        <fullName evidence="10">E3 ubiquitin-protein ligase SHPRH</fullName>
    </recommendedName>
</protein>
<dbReference type="InterPro" id="IPR049730">
    <property type="entry name" value="SNF2/RAD54-like_C"/>
</dbReference>
<keyword evidence="2 5" id="KW-0863">Zinc-finger</keyword>
<dbReference type="GO" id="GO:0006974">
    <property type="term" value="P:DNA damage response"/>
    <property type="evidence" value="ECO:0007669"/>
    <property type="project" value="TreeGrafter"/>
</dbReference>
<dbReference type="Pfam" id="PF00271">
    <property type="entry name" value="Helicase_C"/>
    <property type="match status" value="1"/>
</dbReference>
<proteinExistence type="predicted"/>
<evidence type="ECO:0000256" key="3">
    <source>
        <dbReference type="ARBA" id="ARBA00022801"/>
    </source>
</evidence>
<dbReference type="PROSITE" id="PS51194">
    <property type="entry name" value="HELICASE_CTER"/>
    <property type="match status" value="1"/>
</dbReference>
<dbReference type="EMBL" id="CAKOFQ010007037">
    <property type="protein sequence ID" value="CAH1988082.1"/>
    <property type="molecule type" value="Genomic_DNA"/>
</dbReference>
<dbReference type="PROSITE" id="PS50089">
    <property type="entry name" value="ZF_RING_2"/>
    <property type="match status" value="1"/>
</dbReference>
<dbReference type="GO" id="GO:0016787">
    <property type="term" value="F:hydrolase activity"/>
    <property type="evidence" value="ECO:0007669"/>
    <property type="project" value="UniProtKB-KW"/>
</dbReference>
<keyword evidence="1" id="KW-0479">Metal-binding</keyword>
<dbReference type="OrthoDB" id="423559at2759"/>
<feature type="domain" description="Helicase C-terminal" evidence="7">
    <location>
        <begin position="1244"/>
        <end position="1402"/>
    </location>
</feature>
<dbReference type="GO" id="GO:0000209">
    <property type="term" value="P:protein polyubiquitination"/>
    <property type="evidence" value="ECO:0007669"/>
    <property type="project" value="TreeGrafter"/>
</dbReference>
<evidence type="ECO:0000259" key="7">
    <source>
        <dbReference type="PROSITE" id="PS51194"/>
    </source>
</evidence>
<dbReference type="Pfam" id="PF13445">
    <property type="entry name" value="zf-RING_UBOX"/>
    <property type="match status" value="1"/>
</dbReference>
<dbReference type="GO" id="GO:0008270">
    <property type="term" value="F:zinc ion binding"/>
    <property type="evidence" value="ECO:0007669"/>
    <property type="project" value="UniProtKB-KW"/>
</dbReference>
<dbReference type="SUPFAM" id="SSF52540">
    <property type="entry name" value="P-loop containing nucleoside triphosphate hydrolases"/>
    <property type="match status" value="2"/>
</dbReference>
<evidence type="ECO:0000256" key="1">
    <source>
        <dbReference type="ARBA" id="ARBA00022723"/>
    </source>
</evidence>
<dbReference type="SUPFAM" id="SSF57850">
    <property type="entry name" value="RING/U-box"/>
    <property type="match status" value="1"/>
</dbReference>
<dbReference type="InterPro" id="IPR052583">
    <property type="entry name" value="ATP-helicase/E3_Ub-Ligase"/>
</dbReference>
<dbReference type="InterPro" id="IPR000330">
    <property type="entry name" value="SNF2_N"/>
</dbReference>
<keyword evidence="4" id="KW-0862">Zinc</keyword>
<dbReference type="GO" id="GO:0005737">
    <property type="term" value="C:cytoplasm"/>
    <property type="evidence" value="ECO:0007669"/>
    <property type="project" value="UniProtKB-ARBA"/>
</dbReference>
<dbReference type="SMART" id="SM00184">
    <property type="entry name" value="RING"/>
    <property type="match status" value="1"/>
</dbReference>
<dbReference type="InterPro" id="IPR048695">
    <property type="entry name" value="SHPRH_helical_2nd"/>
</dbReference>
<dbReference type="PROSITE" id="PS00518">
    <property type="entry name" value="ZF_RING_1"/>
    <property type="match status" value="1"/>
</dbReference>
<dbReference type="InterPro" id="IPR038718">
    <property type="entry name" value="SNF2-like_sf"/>
</dbReference>
<dbReference type="Gene3D" id="3.40.50.10810">
    <property type="entry name" value="Tandem AAA-ATPase domain"/>
    <property type="match status" value="2"/>
</dbReference>
<dbReference type="SMART" id="SM00487">
    <property type="entry name" value="DEXDc"/>
    <property type="match status" value="1"/>
</dbReference>
<dbReference type="InterPro" id="IPR027370">
    <property type="entry name" value="Znf-RING_euk"/>
</dbReference>
<gene>
    <name evidence="8" type="ORF">ACAOBT_LOCUS18281</name>
</gene>
<dbReference type="InterPro" id="IPR013083">
    <property type="entry name" value="Znf_RING/FYVE/PHD"/>
</dbReference>
<dbReference type="InterPro" id="IPR014001">
    <property type="entry name" value="Helicase_ATP-bd"/>
</dbReference>
<dbReference type="Pfam" id="PF00176">
    <property type="entry name" value="SNF2-rel_dom"/>
    <property type="match status" value="1"/>
</dbReference>
<dbReference type="InterPro" id="IPR011990">
    <property type="entry name" value="TPR-like_helical_dom_sf"/>
</dbReference>
<dbReference type="InterPro" id="IPR017907">
    <property type="entry name" value="Znf_RING_CS"/>
</dbReference>
<dbReference type="PROSITE" id="PS01359">
    <property type="entry name" value="ZF_PHD_1"/>
    <property type="match status" value="1"/>
</dbReference>
<feature type="domain" description="RING-type" evidence="6">
    <location>
        <begin position="1166"/>
        <end position="1209"/>
    </location>
</feature>
<dbReference type="SUPFAM" id="SSF57903">
    <property type="entry name" value="FYVE/PHD zinc finger"/>
    <property type="match status" value="1"/>
</dbReference>
<evidence type="ECO:0000256" key="5">
    <source>
        <dbReference type="PROSITE-ProRule" id="PRU00175"/>
    </source>
</evidence>
<dbReference type="InterPro" id="IPR019786">
    <property type="entry name" value="Zinc_finger_PHD-type_CS"/>
</dbReference>
<dbReference type="InterPro" id="IPR048686">
    <property type="entry name" value="SHPRH_helical_1st"/>
</dbReference>
<evidence type="ECO:0008006" key="10">
    <source>
        <dbReference type="Google" id="ProtNLM"/>
    </source>
</evidence>
<dbReference type="InterPro" id="IPR001650">
    <property type="entry name" value="Helicase_C-like"/>
</dbReference>
<dbReference type="PANTHER" id="PTHR45865">
    <property type="entry name" value="E3 UBIQUITIN-PROTEIN LIGASE SHPRH FAMILY MEMBER"/>
    <property type="match status" value="1"/>
</dbReference>
<dbReference type="Gene3D" id="1.25.40.10">
    <property type="entry name" value="Tetratricopeptide repeat domain"/>
    <property type="match status" value="1"/>
</dbReference>
<dbReference type="Pfam" id="PF21325">
    <property type="entry name" value="SHPRH_helical-1st"/>
    <property type="match status" value="1"/>
</dbReference>
<dbReference type="PANTHER" id="PTHR45865:SF1">
    <property type="entry name" value="E3 UBIQUITIN-PROTEIN LIGASE SHPRH"/>
    <property type="match status" value="1"/>
</dbReference>
<dbReference type="Proteomes" id="UP001152888">
    <property type="component" value="Unassembled WGS sequence"/>
</dbReference>
<accession>A0A9P0L0D7</accession>
<keyword evidence="3" id="KW-0378">Hydrolase</keyword>
<evidence type="ECO:0000256" key="2">
    <source>
        <dbReference type="ARBA" id="ARBA00022771"/>
    </source>
</evidence>
<dbReference type="GO" id="GO:0061630">
    <property type="term" value="F:ubiquitin protein ligase activity"/>
    <property type="evidence" value="ECO:0007669"/>
    <property type="project" value="TreeGrafter"/>
</dbReference>